<feature type="transmembrane region" description="Helical" evidence="1">
    <location>
        <begin position="132"/>
        <end position="153"/>
    </location>
</feature>
<keyword evidence="1" id="KW-0472">Membrane</keyword>
<evidence type="ECO:0000313" key="3">
    <source>
        <dbReference type="EMBL" id="EGC29786.1"/>
    </source>
</evidence>
<dbReference type="GeneID" id="10505010"/>
<proteinExistence type="predicted"/>
<dbReference type="AlphaFoldDB" id="F1A1Z6"/>
<dbReference type="InterPro" id="IPR046714">
    <property type="entry name" value="DUF6787"/>
</dbReference>
<name>F1A1Z6_DICPU</name>
<organism evidence="3 4">
    <name type="scientific">Dictyostelium purpureum</name>
    <name type="common">Slime mold</name>
    <dbReference type="NCBI Taxonomy" id="5786"/>
    <lineage>
        <taxon>Eukaryota</taxon>
        <taxon>Amoebozoa</taxon>
        <taxon>Evosea</taxon>
        <taxon>Eumycetozoa</taxon>
        <taxon>Dictyostelia</taxon>
        <taxon>Dictyosteliales</taxon>
        <taxon>Dictyosteliaceae</taxon>
        <taxon>Dictyostelium</taxon>
    </lineage>
</organism>
<evidence type="ECO:0000256" key="1">
    <source>
        <dbReference type="SAM" id="Phobius"/>
    </source>
</evidence>
<feature type="domain" description="DUF6787" evidence="2">
    <location>
        <begin position="134"/>
        <end position="216"/>
    </location>
</feature>
<reference evidence="4" key="1">
    <citation type="journal article" date="2011" name="Genome Biol.">
        <title>Comparative genomics of the social amoebae Dictyostelium discoideum and Dictyostelium purpureum.</title>
        <authorList>
            <consortium name="US DOE Joint Genome Institute (JGI-PGF)"/>
            <person name="Sucgang R."/>
            <person name="Kuo A."/>
            <person name="Tian X."/>
            <person name="Salerno W."/>
            <person name="Parikh A."/>
            <person name="Feasley C.L."/>
            <person name="Dalin E."/>
            <person name="Tu H."/>
            <person name="Huang E."/>
            <person name="Barry K."/>
            <person name="Lindquist E."/>
            <person name="Shapiro H."/>
            <person name="Bruce D."/>
            <person name="Schmutz J."/>
            <person name="Salamov A."/>
            <person name="Fey P."/>
            <person name="Gaudet P."/>
            <person name="Anjard C."/>
            <person name="Babu M.M."/>
            <person name="Basu S."/>
            <person name="Bushmanova Y."/>
            <person name="van der Wel H."/>
            <person name="Katoh-Kurasawa M."/>
            <person name="Dinh C."/>
            <person name="Coutinho P.M."/>
            <person name="Saito T."/>
            <person name="Elias M."/>
            <person name="Schaap P."/>
            <person name="Kay R.R."/>
            <person name="Henrissat B."/>
            <person name="Eichinger L."/>
            <person name="Rivero F."/>
            <person name="Putnam N.H."/>
            <person name="West C.M."/>
            <person name="Loomis W.F."/>
            <person name="Chisholm R.L."/>
            <person name="Shaulsky G."/>
            <person name="Strassmann J.E."/>
            <person name="Queller D.C."/>
            <person name="Kuspa A."/>
            <person name="Grigoriev I.V."/>
        </authorList>
    </citation>
    <scope>NUCLEOTIDE SEQUENCE [LARGE SCALE GENOMIC DNA]</scope>
    <source>
        <strain evidence="4">QSDP1</strain>
    </source>
</reference>
<dbReference type="eggNOG" id="ENOG502RHPR">
    <property type="taxonomic scope" value="Eukaryota"/>
</dbReference>
<sequence>MNNLNKFLTPLKNFHKLSHTKTFNSHNNCYRFISSNQINTKCYSNYNNSINRYFTSNNNNNNNNNNNINNTTKVNESIIKEKIETIDDTIKETEIKMNNKKNNEDNKTLIDKYLKNIYEYPRFSSKWWLEKSYIFAIFGVTGTSSLYVVKFLLKYIFGYPNPSSLVSIITGSVPMDVKYSIIYFLTMYTVYPFILLTYGTLFGRYQYFVKFFNRMSVFSQIKRVYLRLTNKNIKKK</sequence>
<dbReference type="VEuPathDB" id="AmoebaDB:DICPUDRAFT_84229"/>
<keyword evidence="1" id="KW-1133">Transmembrane helix</keyword>
<dbReference type="InParanoid" id="F1A1Z6"/>
<keyword evidence="1" id="KW-0812">Transmembrane</keyword>
<evidence type="ECO:0000313" key="4">
    <source>
        <dbReference type="Proteomes" id="UP000001064"/>
    </source>
</evidence>
<gene>
    <name evidence="3" type="ORF">DICPUDRAFT_84229</name>
</gene>
<evidence type="ECO:0000259" key="2">
    <source>
        <dbReference type="Pfam" id="PF20584"/>
    </source>
</evidence>
<feature type="transmembrane region" description="Helical" evidence="1">
    <location>
        <begin position="181"/>
        <end position="205"/>
    </location>
</feature>
<dbReference type="Pfam" id="PF20584">
    <property type="entry name" value="DUF6787"/>
    <property type="match status" value="1"/>
</dbReference>
<dbReference type="OrthoDB" id="270912at2759"/>
<dbReference type="RefSeq" id="XP_003293694.1">
    <property type="nucleotide sequence ID" value="XM_003293646.1"/>
</dbReference>
<accession>F1A1Z6</accession>
<dbReference type="KEGG" id="dpp:DICPUDRAFT_84229"/>
<dbReference type="Proteomes" id="UP000001064">
    <property type="component" value="Unassembled WGS sequence"/>
</dbReference>
<dbReference type="EMBL" id="GL871392">
    <property type="protein sequence ID" value="EGC29786.1"/>
    <property type="molecule type" value="Genomic_DNA"/>
</dbReference>
<keyword evidence="4" id="KW-1185">Reference proteome</keyword>
<protein>
    <recommendedName>
        <fullName evidence="2">DUF6787 domain-containing protein</fullName>
    </recommendedName>
</protein>